<evidence type="ECO:0000256" key="4">
    <source>
        <dbReference type="ARBA" id="ARBA00015377"/>
    </source>
</evidence>
<organism evidence="14 15">
    <name type="scientific">Trichomonas vaginalis (strain ATCC PRA-98 / G3)</name>
    <dbReference type="NCBI Taxonomy" id="412133"/>
    <lineage>
        <taxon>Eukaryota</taxon>
        <taxon>Metamonada</taxon>
        <taxon>Parabasalia</taxon>
        <taxon>Trichomonadida</taxon>
        <taxon>Trichomonadidae</taxon>
        <taxon>Trichomonas</taxon>
    </lineage>
</organism>
<keyword evidence="7" id="KW-0227">DNA damage</keyword>
<dbReference type="CDD" id="cd06445">
    <property type="entry name" value="ATase"/>
    <property type="match status" value="1"/>
</dbReference>
<evidence type="ECO:0000256" key="8">
    <source>
        <dbReference type="ARBA" id="ARBA00023204"/>
    </source>
</evidence>
<evidence type="ECO:0000256" key="10">
    <source>
        <dbReference type="ARBA" id="ARBA00031621"/>
    </source>
</evidence>
<dbReference type="SMR" id="A2EGA1"/>
<gene>
    <name evidence="14" type="ORF">TVAG_401340</name>
</gene>
<dbReference type="SUPFAM" id="SSF46767">
    <property type="entry name" value="Methylated DNA-protein cysteine methyltransferase, C-terminal domain"/>
    <property type="match status" value="1"/>
</dbReference>
<evidence type="ECO:0000313" key="15">
    <source>
        <dbReference type="Proteomes" id="UP000001542"/>
    </source>
</evidence>
<dbReference type="InterPro" id="IPR036388">
    <property type="entry name" value="WH-like_DNA-bd_sf"/>
</dbReference>
<dbReference type="GO" id="GO:0032259">
    <property type="term" value="P:methylation"/>
    <property type="evidence" value="ECO:0007669"/>
    <property type="project" value="UniProtKB-KW"/>
</dbReference>
<accession>A2EGA1</accession>
<evidence type="ECO:0000256" key="1">
    <source>
        <dbReference type="ARBA" id="ARBA00001286"/>
    </source>
</evidence>
<dbReference type="Pfam" id="PF01035">
    <property type="entry name" value="DNA_binding_1"/>
    <property type="match status" value="1"/>
</dbReference>
<comment type="similarity">
    <text evidence="2">Belongs to the MGMT family.</text>
</comment>
<dbReference type="VEuPathDB" id="TrichDB:TVAGG3_0131460"/>
<dbReference type="OMA" id="HCIRELT"/>
<evidence type="ECO:0000256" key="2">
    <source>
        <dbReference type="ARBA" id="ARBA00008711"/>
    </source>
</evidence>
<dbReference type="Gene3D" id="3.30.160.70">
    <property type="entry name" value="Methylated DNA-protein cysteine methyltransferase domain"/>
    <property type="match status" value="1"/>
</dbReference>
<name>A2EGA1_TRIV3</name>
<dbReference type="InterPro" id="IPR036217">
    <property type="entry name" value="MethylDNA_cys_MeTrfase_DNAb"/>
</dbReference>
<comment type="catalytic activity">
    <reaction evidence="1">
        <text>a 4-O-methyl-thymidine in DNA + L-cysteinyl-[protein] = a thymidine in DNA + S-methyl-L-cysteinyl-[protein]</text>
        <dbReference type="Rhea" id="RHEA:53428"/>
        <dbReference type="Rhea" id="RHEA-COMP:10131"/>
        <dbReference type="Rhea" id="RHEA-COMP:10132"/>
        <dbReference type="Rhea" id="RHEA-COMP:13555"/>
        <dbReference type="Rhea" id="RHEA-COMP:13556"/>
        <dbReference type="ChEBI" id="CHEBI:29950"/>
        <dbReference type="ChEBI" id="CHEBI:82612"/>
        <dbReference type="ChEBI" id="CHEBI:137386"/>
        <dbReference type="ChEBI" id="CHEBI:137387"/>
        <dbReference type="EC" id="2.1.1.63"/>
    </reaction>
</comment>
<dbReference type="SUPFAM" id="SSF53155">
    <property type="entry name" value="Methylated DNA-protein cysteine methyltransferase domain"/>
    <property type="match status" value="1"/>
</dbReference>
<proteinExistence type="inferred from homology"/>
<dbReference type="EMBL" id="DS113381">
    <property type="protein sequence ID" value="EAY08280.1"/>
    <property type="molecule type" value="Genomic_DNA"/>
</dbReference>
<evidence type="ECO:0000256" key="3">
    <source>
        <dbReference type="ARBA" id="ARBA00011918"/>
    </source>
</evidence>
<dbReference type="EC" id="2.1.1.63" evidence="3"/>
<comment type="catalytic activity">
    <reaction evidence="11">
        <text>a 6-O-methyl-2'-deoxyguanosine in DNA + L-cysteinyl-[protein] = S-methyl-L-cysteinyl-[protein] + a 2'-deoxyguanosine in DNA</text>
        <dbReference type="Rhea" id="RHEA:24000"/>
        <dbReference type="Rhea" id="RHEA-COMP:10131"/>
        <dbReference type="Rhea" id="RHEA-COMP:10132"/>
        <dbReference type="Rhea" id="RHEA-COMP:11367"/>
        <dbReference type="Rhea" id="RHEA-COMP:11368"/>
        <dbReference type="ChEBI" id="CHEBI:29950"/>
        <dbReference type="ChEBI" id="CHEBI:82612"/>
        <dbReference type="ChEBI" id="CHEBI:85445"/>
        <dbReference type="ChEBI" id="CHEBI:85448"/>
        <dbReference type="EC" id="2.1.1.63"/>
    </reaction>
</comment>
<keyword evidence="6" id="KW-0808">Transferase</keyword>
<dbReference type="Pfam" id="PF02870">
    <property type="entry name" value="Methyltransf_1N"/>
    <property type="match status" value="1"/>
</dbReference>
<dbReference type="InterPro" id="IPR008332">
    <property type="entry name" value="MethylG_MeTrfase_N"/>
</dbReference>
<keyword evidence="15" id="KW-1185">Reference proteome</keyword>
<dbReference type="eggNOG" id="KOG4062">
    <property type="taxonomic scope" value="Eukaryota"/>
</dbReference>
<dbReference type="InParanoid" id="A2EGA1"/>
<evidence type="ECO:0000256" key="11">
    <source>
        <dbReference type="ARBA" id="ARBA00049348"/>
    </source>
</evidence>
<dbReference type="STRING" id="5722.A2EGA1"/>
<dbReference type="GO" id="GO:0003908">
    <property type="term" value="F:methylated-DNA-[protein]-cysteine S-methyltransferase activity"/>
    <property type="evidence" value="ECO:0007669"/>
    <property type="project" value="UniProtKB-EC"/>
</dbReference>
<protein>
    <recommendedName>
        <fullName evidence="4">Methylated-DNA--protein-cysteine methyltransferase</fullName>
        <ecNumber evidence="3">2.1.1.63</ecNumber>
    </recommendedName>
    <alternativeName>
        <fullName evidence="9">6-O-methylguanine-DNA methyltransferase</fullName>
    </alternativeName>
    <alternativeName>
        <fullName evidence="10">O-6-methylguanine-DNA-alkyltransferase</fullName>
    </alternativeName>
</protein>
<dbReference type="OrthoDB" id="1907495at2759"/>
<evidence type="ECO:0000256" key="6">
    <source>
        <dbReference type="ARBA" id="ARBA00022679"/>
    </source>
</evidence>
<dbReference type="AlphaFoldDB" id="A2EGA1"/>
<sequence length="152" mass="16940">MTFIDKFDAPFGELRIVSRDNCITNIDIKKAEVSTGDPPLCVRECKLQLEKYFKGELKEFTFKISPEGTDFQKRVWSGLQAIPWGKTETYSELAQNIGCPQGYRAAANACGKNPILIVIPCHRCLAKDGLGGFSCGIEKKKYLLALESSNKK</sequence>
<dbReference type="GO" id="GO:0006281">
    <property type="term" value="P:DNA repair"/>
    <property type="evidence" value="ECO:0007669"/>
    <property type="project" value="UniProtKB-KW"/>
</dbReference>
<dbReference type="VEuPathDB" id="TrichDB:TVAG_401340"/>
<keyword evidence="8" id="KW-0234">DNA repair</keyword>
<evidence type="ECO:0000256" key="9">
    <source>
        <dbReference type="ARBA" id="ARBA00030795"/>
    </source>
</evidence>
<dbReference type="InterPro" id="IPR014048">
    <property type="entry name" value="MethylDNA_cys_MeTrfase_DNA-bd"/>
</dbReference>
<dbReference type="Gene3D" id="1.10.10.10">
    <property type="entry name" value="Winged helix-like DNA-binding domain superfamily/Winged helix DNA-binding domain"/>
    <property type="match status" value="1"/>
</dbReference>
<dbReference type="Proteomes" id="UP000001542">
    <property type="component" value="Unassembled WGS sequence"/>
</dbReference>
<evidence type="ECO:0000256" key="7">
    <source>
        <dbReference type="ARBA" id="ARBA00022763"/>
    </source>
</evidence>
<dbReference type="RefSeq" id="XP_001320503.1">
    <property type="nucleotide sequence ID" value="XM_001320468.1"/>
</dbReference>
<feature type="domain" description="Methylguanine DNA methyltransferase ribonuclease-like" evidence="13">
    <location>
        <begin position="7"/>
        <end position="65"/>
    </location>
</feature>
<evidence type="ECO:0000313" key="14">
    <source>
        <dbReference type="EMBL" id="EAY08280.1"/>
    </source>
</evidence>
<dbReference type="PANTHER" id="PTHR10815">
    <property type="entry name" value="METHYLATED-DNA--PROTEIN-CYSTEINE METHYLTRANSFERASE"/>
    <property type="match status" value="1"/>
</dbReference>
<feature type="domain" description="Methylated-DNA-[protein]-cysteine S-methyltransferase DNA binding" evidence="12">
    <location>
        <begin position="70"/>
        <end position="148"/>
    </location>
</feature>
<dbReference type="NCBIfam" id="TIGR00589">
    <property type="entry name" value="ogt"/>
    <property type="match status" value="1"/>
</dbReference>
<reference evidence="14" key="2">
    <citation type="journal article" date="2007" name="Science">
        <title>Draft genome sequence of the sexually transmitted pathogen Trichomonas vaginalis.</title>
        <authorList>
            <person name="Carlton J.M."/>
            <person name="Hirt R.P."/>
            <person name="Silva J.C."/>
            <person name="Delcher A.L."/>
            <person name="Schatz M."/>
            <person name="Zhao Q."/>
            <person name="Wortman J.R."/>
            <person name="Bidwell S.L."/>
            <person name="Alsmark U.C.M."/>
            <person name="Besteiro S."/>
            <person name="Sicheritz-Ponten T."/>
            <person name="Noel C.J."/>
            <person name="Dacks J.B."/>
            <person name="Foster P.G."/>
            <person name="Simillion C."/>
            <person name="Van de Peer Y."/>
            <person name="Miranda-Saavedra D."/>
            <person name="Barton G.J."/>
            <person name="Westrop G.D."/>
            <person name="Mueller S."/>
            <person name="Dessi D."/>
            <person name="Fiori P.L."/>
            <person name="Ren Q."/>
            <person name="Paulsen I."/>
            <person name="Zhang H."/>
            <person name="Bastida-Corcuera F.D."/>
            <person name="Simoes-Barbosa A."/>
            <person name="Brown M.T."/>
            <person name="Hayes R.D."/>
            <person name="Mukherjee M."/>
            <person name="Okumura C.Y."/>
            <person name="Schneider R."/>
            <person name="Smith A.J."/>
            <person name="Vanacova S."/>
            <person name="Villalvazo M."/>
            <person name="Haas B.J."/>
            <person name="Pertea M."/>
            <person name="Feldblyum T.V."/>
            <person name="Utterback T.R."/>
            <person name="Shu C.L."/>
            <person name="Osoegawa K."/>
            <person name="de Jong P.J."/>
            <person name="Hrdy I."/>
            <person name="Horvathova L."/>
            <person name="Zubacova Z."/>
            <person name="Dolezal P."/>
            <person name="Malik S.B."/>
            <person name="Logsdon J.M. Jr."/>
            <person name="Henze K."/>
            <person name="Gupta A."/>
            <person name="Wang C.C."/>
            <person name="Dunne R.L."/>
            <person name="Upcroft J.A."/>
            <person name="Upcroft P."/>
            <person name="White O."/>
            <person name="Salzberg S.L."/>
            <person name="Tang P."/>
            <person name="Chiu C.-H."/>
            <person name="Lee Y.-S."/>
            <person name="Embley T.M."/>
            <person name="Coombs G.H."/>
            <person name="Mottram J.C."/>
            <person name="Tachezy J."/>
            <person name="Fraser-Liggett C.M."/>
            <person name="Johnson P.J."/>
        </authorList>
    </citation>
    <scope>NUCLEOTIDE SEQUENCE [LARGE SCALE GENOMIC DNA]</scope>
    <source>
        <strain evidence="14">G3</strain>
    </source>
</reference>
<dbReference type="FunFam" id="1.10.10.10:FF:000214">
    <property type="entry name" value="Methylated-DNA--protein-cysteine methyltransferase"/>
    <property type="match status" value="1"/>
</dbReference>
<keyword evidence="5 14" id="KW-0489">Methyltransferase</keyword>
<dbReference type="InterPro" id="IPR036631">
    <property type="entry name" value="MGMT_N_sf"/>
</dbReference>
<dbReference type="PANTHER" id="PTHR10815:SF13">
    <property type="entry name" value="METHYLATED-DNA--PROTEIN-CYSTEINE METHYLTRANSFERASE"/>
    <property type="match status" value="1"/>
</dbReference>
<evidence type="ECO:0000259" key="12">
    <source>
        <dbReference type="Pfam" id="PF01035"/>
    </source>
</evidence>
<reference evidence="14" key="1">
    <citation type="submission" date="2006-10" db="EMBL/GenBank/DDBJ databases">
        <authorList>
            <person name="Amadeo P."/>
            <person name="Zhao Q."/>
            <person name="Wortman J."/>
            <person name="Fraser-Liggett C."/>
            <person name="Carlton J."/>
        </authorList>
    </citation>
    <scope>NUCLEOTIDE SEQUENCE</scope>
    <source>
        <strain evidence="14">G3</strain>
    </source>
</reference>
<dbReference type="KEGG" id="tva:75641226"/>
<evidence type="ECO:0000256" key="5">
    <source>
        <dbReference type="ARBA" id="ARBA00022603"/>
    </source>
</evidence>
<evidence type="ECO:0000259" key="13">
    <source>
        <dbReference type="Pfam" id="PF02870"/>
    </source>
</evidence>